<organism evidence="2 3">
    <name type="scientific">Apiospora rasikravindrae</name>
    <dbReference type="NCBI Taxonomy" id="990691"/>
    <lineage>
        <taxon>Eukaryota</taxon>
        <taxon>Fungi</taxon>
        <taxon>Dikarya</taxon>
        <taxon>Ascomycota</taxon>
        <taxon>Pezizomycotina</taxon>
        <taxon>Sordariomycetes</taxon>
        <taxon>Xylariomycetidae</taxon>
        <taxon>Amphisphaeriales</taxon>
        <taxon>Apiosporaceae</taxon>
        <taxon>Apiospora</taxon>
    </lineage>
</organism>
<keyword evidence="1" id="KW-0732">Signal</keyword>
<comment type="caution">
    <text evidence="2">The sequence shown here is derived from an EMBL/GenBank/DDBJ whole genome shotgun (WGS) entry which is preliminary data.</text>
</comment>
<feature type="signal peptide" evidence="1">
    <location>
        <begin position="1"/>
        <end position="17"/>
    </location>
</feature>
<dbReference type="Proteomes" id="UP001444661">
    <property type="component" value="Unassembled WGS sequence"/>
</dbReference>
<proteinExistence type="predicted"/>
<evidence type="ECO:0000313" key="3">
    <source>
        <dbReference type="Proteomes" id="UP001444661"/>
    </source>
</evidence>
<gene>
    <name evidence="2" type="ORF">PG993_010933</name>
</gene>
<sequence>MQYATILLSLLATLATTAPTQRQSKETRALAPRADGPLRVTLETDFFDSAAADFFGGLAAELLATSLGEADAKAPTFPGPFATVTLDVGDGTPEARCQLIDTDGQVVTLVRGANVDVSFGDGGNGPWRAQDGGTFSIKQIKCDPEFKSAN</sequence>
<evidence type="ECO:0000313" key="2">
    <source>
        <dbReference type="EMBL" id="KAK8029642.1"/>
    </source>
</evidence>
<reference evidence="2 3" key="1">
    <citation type="submission" date="2023-01" db="EMBL/GenBank/DDBJ databases">
        <title>Analysis of 21 Apiospora genomes using comparative genomics revels a genus with tremendous synthesis potential of carbohydrate active enzymes and secondary metabolites.</title>
        <authorList>
            <person name="Sorensen T."/>
        </authorList>
    </citation>
    <scope>NUCLEOTIDE SEQUENCE [LARGE SCALE GENOMIC DNA]</scope>
    <source>
        <strain evidence="2 3">CBS 33761</strain>
    </source>
</reference>
<protein>
    <submittedName>
        <fullName evidence="2">Uncharacterized protein</fullName>
    </submittedName>
</protein>
<keyword evidence="3" id="KW-1185">Reference proteome</keyword>
<feature type="chain" id="PRO_5046578305" evidence="1">
    <location>
        <begin position="18"/>
        <end position="150"/>
    </location>
</feature>
<evidence type="ECO:0000256" key="1">
    <source>
        <dbReference type="SAM" id="SignalP"/>
    </source>
</evidence>
<dbReference type="EMBL" id="JAQQWK010000010">
    <property type="protein sequence ID" value="KAK8029642.1"/>
    <property type="molecule type" value="Genomic_DNA"/>
</dbReference>
<accession>A0ABR1SCS7</accession>
<name>A0ABR1SCS7_9PEZI</name>